<comment type="caution">
    <text evidence="2">The sequence shown here is derived from an EMBL/GenBank/DDBJ whole genome shotgun (WGS) entry which is preliminary data.</text>
</comment>
<accession>A0ABU8WYE3</accession>
<protein>
    <submittedName>
        <fullName evidence="2">GNAT family N-acetyltransferase</fullName>
    </submittedName>
</protein>
<name>A0ABU8WYE3_9BURK</name>
<organism evidence="2 3">
    <name type="scientific">Variovorax rhizosphaerae</name>
    <dbReference type="NCBI Taxonomy" id="1836200"/>
    <lineage>
        <taxon>Bacteria</taxon>
        <taxon>Pseudomonadati</taxon>
        <taxon>Pseudomonadota</taxon>
        <taxon>Betaproteobacteria</taxon>
        <taxon>Burkholderiales</taxon>
        <taxon>Comamonadaceae</taxon>
        <taxon>Variovorax</taxon>
    </lineage>
</organism>
<dbReference type="RefSeq" id="WP_340347730.1">
    <property type="nucleotide sequence ID" value="NZ_JBBKZT010000028.1"/>
</dbReference>
<dbReference type="PROSITE" id="PS51186">
    <property type="entry name" value="GNAT"/>
    <property type="match status" value="1"/>
</dbReference>
<evidence type="ECO:0000313" key="2">
    <source>
        <dbReference type="EMBL" id="MEJ8851914.1"/>
    </source>
</evidence>
<dbReference type="InterPro" id="IPR000182">
    <property type="entry name" value="GNAT_dom"/>
</dbReference>
<gene>
    <name evidence="2" type="ORF">WKW82_35165</name>
</gene>
<dbReference type="Gene3D" id="3.40.630.30">
    <property type="match status" value="1"/>
</dbReference>
<dbReference type="Pfam" id="PF13508">
    <property type="entry name" value="Acetyltransf_7"/>
    <property type="match status" value="1"/>
</dbReference>
<dbReference type="SUPFAM" id="SSF55729">
    <property type="entry name" value="Acyl-CoA N-acyltransferases (Nat)"/>
    <property type="match status" value="1"/>
</dbReference>
<dbReference type="CDD" id="cd04301">
    <property type="entry name" value="NAT_SF"/>
    <property type="match status" value="1"/>
</dbReference>
<keyword evidence="3" id="KW-1185">Reference proteome</keyword>
<proteinExistence type="predicted"/>
<reference evidence="2 3" key="1">
    <citation type="submission" date="2024-03" db="EMBL/GenBank/DDBJ databases">
        <title>Novel species of the genus Variovorax.</title>
        <authorList>
            <person name="Liu Q."/>
            <person name="Xin Y.-H."/>
        </authorList>
    </citation>
    <scope>NUCLEOTIDE SEQUENCE [LARGE SCALE GENOMIC DNA]</scope>
    <source>
        <strain evidence="2 3">KACC 18900</strain>
    </source>
</reference>
<dbReference type="InterPro" id="IPR016181">
    <property type="entry name" value="Acyl_CoA_acyltransferase"/>
</dbReference>
<sequence length="157" mass="17252">MGTHALDWRSLSTREQAVLLWRHRRELACEIAPAAIEQKLADRTGVMLAKRDALAFVNQEGERGVCIAYVLVRPGMRGKGIGAQMLAAVRARFPNAPLSLQCYGAERAAFFERHGFIRPPIMTGGGYFLMHSDPAAAQAYVDTLPASLRRASGSQNR</sequence>
<evidence type="ECO:0000259" key="1">
    <source>
        <dbReference type="PROSITE" id="PS51186"/>
    </source>
</evidence>
<evidence type="ECO:0000313" key="3">
    <source>
        <dbReference type="Proteomes" id="UP001385892"/>
    </source>
</evidence>
<dbReference type="EMBL" id="JBBKZT010000028">
    <property type="protein sequence ID" value="MEJ8851914.1"/>
    <property type="molecule type" value="Genomic_DNA"/>
</dbReference>
<dbReference type="Proteomes" id="UP001385892">
    <property type="component" value="Unassembled WGS sequence"/>
</dbReference>
<feature type="domain" description="N-acetyltransferase" evidence="1">
    <location>
        <begin position="6"/>
        <end position="147"/>
    </location>
</feature>